<evidence type="ECO:0000313" key="6">
    <source>
        <dbReference type="Proteomes" id="UP000754750"/>
    </source>
</evidence>
<dbReference type="CDD" id="cd01392">
    <property type="entry name" value="HTH_LacI"/>
    <property type="match status" value="1"/>
</dbReference>
<dbReference type="Pfam" id="PF00356">
    <property type="entry name" value="LacI"/>
    <property type="match status" value="1"/>
</dbReference>
<dbReference type="InterPro" id="IPR046335">
    <property type="entry name" value="LacI/GalR-like_sensor"/>
</dbReference>
<dbReference type="Gene3D" id="1.10.260.40">
    <property type="entry name" value="lambda repressor-like DNA-binding domains"/>
    <property type="match status" value="1"/>
</dbReference>
<dbReference type="Gene3D" id="3.40.50.2300">
    <property type="match status" value="2"/>
</dbReference>
<dbReference type="PANTHER" id="PTHR30146">
    <property type="entry name" value="LACI-RELATED TRANSCRIPTIONAL REPRESSOR"/>
    <property type="match status" value="1"/>
</dbReference>
<dbReference type="PANTHER" id="PTHR30146:SF149">
    <property type="entry name" value="HTH-TYPE TRANSCRIPTIONAL REGULATOR EBGR"/>
    <property type="match status" value="1"/>
</dbReference>
<dbReference type="CDD" id="cd06267">
    <property type="entry name" value="PBP1_LacI_sugar_binding-like"/>
    <property type="match status" value="1"/>
</dbReference>
<dbReference type="GO" id="GO:0000976">
    <property type="term" value="F:transcription cis-regulatory region binding"/>
    <property type="evidence" value="ECO:0007669"/>
    <property type="project" value="TreeGrafter"/>
</dbReference>
<dbReference type="AlphaFoldDB" id="A0A928KU77"/>
<evidence type="ECO:0000256" key="2">
    <source>
        <dbReference type="ARBA" id="ARBA00023125"/>
    </source>
</evidence>
<comment type="caution">
    <text evidence="5">The sequence shown here is derived from an EMBL/GenBank/DDBJ whole genome shotgun (WGS) entry which is preliminary data.</text>
</comment>
<dbReference type="PROSITE" id="PS50932">
    <property type="entry name" value="HTH_LACI_2"/>
    <property type="match status" value="1"/>
</dbReference>
<keyword evidence="2" id="KW-0238">DNA-binding</keyword>
<gene>
    <name evidence="5" type="ORF">E7512_05475</name>
</gene>
<evidence type="ECO:0000313" key="5">
    <source>
        <dbReference type="EMBL" id="MBE6833021.1"/>
    </source>
</evidence>
<protein>
    <submittedName>
        <fullName evidence="5">LacI family transcriptional regulator</fullName>
    </submittedName>
</protein>
<evidence type="ECO:0000259" key="4">
    <source>
        <dbReference type="PROSITE" id="PS50932"/>
    </source>
</evidence>
<dbReference type="SMART" id="SM00354">
    <property type="entry name" value="HTH_LACI"/>
    <property type="match status" value="1"/>
</dbReference>
<feature type="domain" description="HTH lacI-type" evidence="4">
    <location>
        <begin position="1"/>
        <end position="55"/>
    </location>
</feature>
<dbReference type="SUPFAM" id="SSF53822">
    <property type="entry name" value="Periplasmic binding protein-like I"/>
    <property type="match status" value="1"/>
</dbReference>
<dbReference type="EMBL" id="SVNY01000002">
    <property type="protein sequence ID" value="MBE6833021.1"/>
    <property type="molecule type" value="Genomic_DNA"/>
</dbReference>
<keyword evidence="3" id="KW-0804">Transcription</keyword>
<sequence length="348" mass="38654">MTIKDIARESGFAVSTVSRALNNHPDVSEETKRKIQAVIEAHRFVPNQNARQLKQTATNSIAILVKGISNMLFAPVLEQMQVLIEKAGYTAQVCYLDEEDDEVIQAQQLIRESKPLGLLFLGGNLQNFVEGFGQISLPSVLVSTAADRLNFSYLSSVSTDDTAAASRAVEYLIQMGHRNIGVIGGNRLDTNSISYLRYLGCRQTFERYGILFPEERRYQKARFSYGEGYHAMERLLQSSPEITAVFAMSDVMAIGACRYLLDRGIRIPQDISVMGFDGIELARYYNPKLATIEQSKSKMAERGVQILIDCIENQSEAVHELADFCLREGESVRRVGAAFPACGTAEGE</sequence>
<dbReference type="GO" id="GO:0003700">
    <property type="term" value="F:DNA-binding transcription factor activity"/>
    <property type="evidence" value="ECO:0007669"/>
    <property type="project" value="TreeGrafter"/>
</dbReference>
<proteinExistence type="predicted"/>
<dbReference type="InterPro" id="IPR010982">
    <property type="entry name" value="Lambda_DNA-bd_dom_sf"/>
</dbReference>
<evidence type="ECO:0000256" key="1">
    <source>
        <dbReference type="ARBA" id="ARBA00023015"/>
    </source>
</evidence>
<organism evidence="5 6">
    <name type="scientific">Faecalispora sporosphaeroides</name>
    <dbReference type="NCBI Taxonomy" id="1549"/>
    <lineage>
        <taxon>Bacteria</taxon>
        <taxon>Bacillati</taxon>
        <taxon>Bacillota</taxon>
        <taxon>Clostridia</taxon>
        <taxon>Eubacteriales</taxon>
        <taxon>Oscillospiraceae</taxon>
        <taxon>Faecalispora</taxon>
    </lineage>
</organism>
<dbReference type="RefSeq" id="WP_326840153.1">
    <property type="nucleotide sequence ID" value="NZ_SVNY01000002.1"/>
</dbReference>
<dbReference type="Proteomes" id="UP000754750">
    <property type="component" value="Unassembled WGS sequence"/>
</dbReference>
<reference evidence="5" key="1">
    <citation type="submission" date="2019-04" db="EMBL/GenBank/DDBJ databases">
        <title>Evolution of Biomass-Degrading Anaerobic Consortia Revealed by Metagenomics.</title>
        <authorList>
            <person name="Peng X."/>
        </authorList>
    </citation>
    <scope>NUCLEOTIDE SEQUENCE</scope>
    <source>
        <strain evidence="5">SIG551</strain>
    </source>
</reference>
<evidence type="ECO:0000256" key="3">
    <source>
        <dbReference type="ARBA" id="ARBA00023163"/>
    </source>
</evidence>
<dbReference type="Pfam" id="PF13377">
    <property type="entry name" value="Peripla_BP_3"/>
    <property type="match status" value="1"/>
</dbReference>
<dbReference type="InterPro" id="IPR028082">
    <property type="entry name" value="Peripla_BP_I"/>
</dbReference>
<keyword evidence="1" id="KW-0805">Transcription regulation</keyword>
<name>A0A928KU77_9FIRM</name>
<accession>A0A928KU77</accession>
<dbReference type="InterPro" id="IPR000843">
    <property type="entry name" value="HTH_LacI"/>
</dbReference>
<dbReference type="SUPFAM" id="SSF47413">
    <property type="entry name" value="lambda repressor-like DNA-binding domains"/>
    <property type="match status" value="1"/>
</dbReference>